<protein>
    <recommendedName>
        <fullName evidence="1">diguanylate cyclase</fullName>
        <ecNumber evidence="1">2.7.7.65</ecNumber>
    </recommendedName>
</protein>
<sequence>MPTSDTAGLADFTLGMTGGLALAAAIFVAAFNPAIGFPLAGLGLGALLWRYQRRERLLASKTADLERSVRHLEAAEGLAGIGRWCIEYPEKRHLWSEEMCHIAGLSAGTAPSKALLARIMPEGLSQLEVTLDAHASDTEPFVAEFELIHPSGGPRILRARARYVFSREGERECVFMVVRDNSEEYASVREAEIEKQRALKLAEEARREANTDALTGLASRRAIMSALDRAVLDAHKSGKAFSVVVIDVDHFKRINDRHGHAVGDRVLSKLAEIAIHQARGADRVGRMGGEEFLWLLPDCDEDAAKDAAERLRWAIEVGTHSAPVPQVTISAGHATLGEGEGALSLFARADKGLYDAKRSGRNRVIRAA</sequence>
<dbReference type="SUPFAM" id="SSF55073">
    <property type="entry name" value="Nucleotide cyclase"/>
    <property type="match status" value="1"/>
</dbReference>
<keyword evidence="6" id="KW-1185">Reference proteome</keyword>
<dbReference type="Pfam" id="PF08447">
    <property type="entry name" value="PAS_3"/>
    <property type="match status" value="1"/>
</dbReference>
<evidence type="ECO:0000256" key="1">
    <source>
        <dbReference type="ARBA" id="ARBA00012528"/>
    </source>
</evidence>
<dbReference type="CDD" id="cd00130">
    <property type="entry name" value="PAS"/>
    <property type="match status" value="1"/>
</dbReference>
<dbReference type="EC" id="2.7.7.65" evidence="1"/>
<organism evidence="5 6">
    <name type="scientific">Qipengyuania psychrotolerans</name>
    <dbReference type="NCBI Taxonomy" id="2867238"/>
    <lineage>
        <taxon>Bacteria</taxon>
        <taxon>Pseudomonadati</taxon>
        <taxon>Pseudomonadota</taxon>
        <taxon>Alphaproteobacteria</taxon>
        <taxon>Sphingomonadales</taxon>
        <taxon>Erythrobacteraceae</taxon>
        <taxon>Qipengyuania</taxon>
    </lineage>
</organism>
<dbReference type="InterPro" id="IPR000014">
    <property type="entry name" value="PAS"/>
</dbReference>
<evidence type="ECO:0000256" key="2">
    <source>
        <dbReference type="ARBA" id="ARBA00034247"/>
    </source>
</evidence>
<name>A0ABX8ZFT9_9SPHN</name>
<comment type="catalytic activity">
    <reaction evidence="2">
        <text>2 GTP = 3',3'-c-di-GMP + 2 diphosphate</text>
        <dbReference type="Rhea" id="RHEA:24898"/>
        <dbReference type="ChEBI" id="CHEBI:33019"/>
        <dbReference type="ChEBI" id="CHEBI:37565"/>
        <dbReference type="ChEBI" id="CHEBI:58805"/>
        <dbReference type="EC" id="2.7.7.65"/>
    </reaction>
</comment>
<feature type="domain" description="GGDEF" evidence="4">
    <location>
        <begin position="239"/>
        <end position="368"/>
    </location>
</feature>
<dbReference type="InterPro" id="IPR050469">
    <property type="entry name" value="Diguanylate_Cyclase"/>
</dbReference>
<dbReference type="Gene3D" id="3.30.450.20">
    <property type="entry name" value="PAS domain"/>
    <property type="match status" value="1"/>
</dbReference>
<evidence type="ECO:0000259" key="4">
    <source>
        <dbReference type="PROSITE" id="PS50887"/>
    </source>
</evidence>
<proteinExistence type="predicted"/>
<keyword evidence="3" id="KW-0812">Transmembrane</keyword>
<dbReference type="Proteomes" id="UP000824280">
    <property type="component" value="Chromosome"/>
</dbReference>
<keyword evidence="3" id="KW-0472">Membrane</keyword>
<dbReference type="Pfam" id="PF00990">
    <property type="entry name" value="GGDEF"/>
    <property type="match status" value="1"/>
</dbReference>
<dbReference type="InterPro" id="IPR043128">
    <property type="entry name" value="Rev_trsase/Diguanyl_cyclase"/>
</dbReference>
<evidence type="ECO:0000313" key="6">
    <source>
        <dbReference type="Proteomes" id="UP000824280"/>
    </source>
</evidence>
<dbReference type="Gene3D" id="3.30.70.270">
    <property type="match status" value="1"/>
</dbReference>
<dbReference type="CDD" id="cd01949">
    <property type="entry name" value="GGDEF"/>
    <property type="match status" value="1"/>
</dbReference>
<dbReference type="PROSITE" id="PS50887">
    <property type="entry name" value="GGDEF"/>
    <property type="match status" value="1"/>
</dbReference>
<dbReference type="InterPro" id="IPR000160">
    <property type="entry name" value="GGDEF_dom"/>
</dbReference>
<dbReference type="RefSeq" id="WP_221423414.1">
    <property type="nucleotide sequence ID" value="NZ_CP081297.1"/>
</dbReference>
<dbReference type="InterPro" id="IPR035965">
    <property type="entry name" value="PAS-like_dom_sf"/>
</dbReference>
<dbReference type="SUPFAM" id="SSF55785">
    <property type="entry name" value="PYP-like sensor domain (PAS domain)"/>
    <property type="match status" value="1"/>
</dbReference>
<dbReference type="EMBL" id="CP081297">
    <property type="protein sequence ID" value="QZD87880.1"/>
    <property type="molecule type" value="Genomic_DNA"/>
</dbReference>
<reference evidence="5 6" key="1">
    <citation type="submission" date="2021-08" db="EMBL/GenBank/DDBJ databases">
        <title>Comparative Genomics Analysis of the Genus Qipengyuania Reveals Extensive Genetic Diversity and Metabolic Versatility, Including the Description of Fifteen Novel Species.</title>
        <authorList>
            <person name="Liu Y."/>
        </authorList>
    </citation>
    <scope>NUCLEOTIDE SEQUENCE [LARGE SCALE GENOMIC DNA]</scope>
    <source>
        <strain evidence="5 6">1XM2-8</strain>
    </source>
</reference>
<dbReference type="InterPro" id="IPR013655">
    <property type="entry name" value="PAS_fold_3"/>
</dbReference>
<gene>
    <name evidence="5" type="ORF">K3166_04095</name>
</gene>
<keyword evidence="3" id="KW-1133">Transmembrane helix</keyword>
<accession>A0ABX8ZFT9</accession>
<dbReference type="InterPro" id="IPR029787">
    <property type="entry name" value="Nucleotide_cyclase"/>
</dbReference>
<dbReference type="SMART" id="SM00267">
    <property type="entry name" value="GGDEF"/>
    <property type="match status" value="1"/>
</dbReference>
<dbReference type="NCBIfam" id="TIGR00254">
    <property type="entry name" value="GGDEF"/>
    <property type="match status" value="1"/>
</dbReference>
<dbReference type="PANTHER" id="PTHR45138:SF9">
    <property type="entry name" value="DIGUANYLATE CYCLASE DGCM-RELATED"/>
    <property type="match status" value="1"/>
</dbReference>
<dbReference type="PANTHER" id="PTHR45138">
    <property type="entry name" value="REGULATORY COMPONENTS OF SENSORY TRANSDUCTION SYSTEM"/>
    <property type="match status" value="1"/>
</dbReference>
<evidence type="ECO:0000256" key="3">
    <source>
        <dbReference type="SAM" id="Phobius"/>
    </source>
</evidence>
<feature type="transmembrane region" description="Helical" evidence="3">
    <location>
        <begin position="20"/>
        <end position="49"/>
    </location>
</feature>
<evidence type="ECO:0000313" key="5">
    <source>
        <dbReference type="EMBL" id="QZD87880.1"/>
    </source>
</evidence>